<dbReference type="Gene3D" id="3.30.200.20">
    <property type="entry name" value="Phosphorylase Kinase, domain 1"/>
    <property type="match status" value="1"/>
</dbReference>
<protein>
    <recommendedName>
        <fullName evidence="1">non-specific serine/threonine protein kinase</fullName>
        <ecNumber evidence="1">2.7.11.1</ecNumber>
    </recommendedName>
</protein>
<feature type="domain" description="Protein kinase" evidence="13">
    <location>
        <begin position="1065"/>
        <end position="1453"/>
    </location>
</feature>
<evidence type="ECO:0000256" key="11">
    <source>
        <dbReference type="SAM" id="MobiDB-lite"/>
    </source>
</evidence>
<evidence type="ECO:0000313" key="15">
    <source>
        <dbReference type="Proteomes" id="UP001311799"/>
    </source>
</evidence>
<dbReference type="SUPFAM" id="SSF56112">
    <property type="entry name" value="Protein kinase-like (PK-like)"/>
    <property type="match status" value="1"/>
</dbReference>
<keyword evidence="4" id="KW-0547">Nucleotide-binding</keyword>
<dbReference type="InterPro" id="IPR050339">
    <property type="entry name" value="CC_SR_Kinase"/>
</dbReference>
<comment type="caution">
    <text evidence="14">The sequence shown here is derived from an EMBL/GenBank/DDBJ whole genome shotgun (WGS) entry which is preliminary data.</text>
</comment>
<dbReference type="PANTHER" id="PTHR11042">
    <property type="entry name" value="EUKARYOTIC TRANSLATION INITIATION FACTOR 2-ALPHA KINASE EIF2-ALPHA KINASE -RELATED"/>
    <property type="match status" value="1"/>
</dbReference>
<evidence type="ECO:0000256" key="9">
    <source>
        <dbReference type="ARBA" id="ARBA00048659"/>
    </source>
</evidence>
<accession>A0AAV9Y0A9</accession>
<dbReference type="InterPro" id="IPR000719">
    <property type="entry name" value="Prot_kinase_dom"/>
</dbReference>
<evidence type="ECO:0000259" key="13">
    <source>
        <dbReference type="PROSITE" id="PS50011"/>
    </source>
</evidence>
<proteinExistence type="inferred from homology"/>
<dbReference type="PROSITE" id="PS00108">
    <property type="entry name" value="PROTEIN_KINASE_ST"/>
    <property type="match status" value="1"/>
</dbReference>
<feature type="compositionally biased region" description="Low complexity" evidence="11">
    <location>
        <begin position="874"/>
        <end position="885"/>
    </location>
</feature>
<dbReference type="GO" id="GO:0005737">
    <property type="term" value="C:cytoplasm"/>
    <property type="evidence" value="ECO:0007669"/>
    <property type="project" value="TreeGrafter"/>
</dbReference>
<sequence>MKDYIKRVKEVFKRNNGIINSTYNGWMINHYLILFLIIIILSLECSICKINENNNKEVYEVVNVSPKVYYVLTVDGILWSVNNGNVIWKTRFLEDGTFHPRKIKEYPKSGNRLYCSFQGNIFYSSTNKRSWQETSENNASSNFFKEFSSIDEKIYHNRSIIPHGFIPINGIKISDLVDKCPFYSSLFPGIYLTGSRNSDIITFDLFTGRIISNSASTLQCENYDDEPLDFNNHITHNIAIGITTWKIVAMNVLNNRVEWSIGYSEVNGIGNNHNYNQNINKRLKLLSNSKNNHQGNDIYFGSSRTSLYFITKNKNNERYSSNLNFGSVISKVFILKENKSIPFIPSVFYYIDEINVERYPDYTNSAIGPLINLNNILFSDFSNNYLFEKETDDEYNNYIKQMSNSTYINHNYYSKEISTFLKKKLIESTPVIAEVNKMVSQPLLPLPTQKVDNVNLNDSSVKRNKNDIIGDKAENNYYYYYYYFKNEKIYNNNSILYYIYYLSKLLGNNHITLLTGTLLLIINIVLFILLTWKQKKSPIIEEINIQEQTNSNSGKSETVNLKNSFLISTYSSYSPINELNNNTNINTISDKSSKINNTVNDTESNNNTDYGNSEYEDNYIRISKSHSMVDMRTNFIGLSKNAFFKAFNYKNKDSFVDSNLNDNSESANLNLKLPETSNLTLNSVTTNIGTTPHKSTCTNTLNSTGNTPTNLNDILTSSAPASVLSGPKSSSLYNIPPKCELARCIDNGRFSKNFEICKLIGSGGFGQVYQVEHKLERGTYYAIKFLRLGIGANDDITRIRYFREITANRTTLSKHVVRYYTWWCEEPEALQNYVDGIDTLGCPKSSSYSSIQPLVFENSKKQKKKKKGNRVENNNDIDNNNNNNDSIHKGKKTKIRNKNNGISVGQYFGVELSNSSFTGNNESDLDYSREYKIDNMTECLVDDSSEISRASFEDEDEYDTNNFTYWEKRKSEYNNNDSNDVDGDGDMYLDIGSSSCIDFKDSFTTDKETHGGINMIISFENKKDRKPTEVQLNNTVSFNDEDNLAGGNYSLASNFSVKDSLENEYDDLNFVAFGNDHSLNSEKEEKDSEGITDNIKYENVKKNKVIRNDESFSIEDDNGLLYRTRTISSVIQKVEDSEKYSNNNNCNVGECVFAADNSNKAGSDFISVSGPKGNKFHSNDLNKSINSNNHKSLVYLSPGNRKDNEPVYMVIMMIQMELCIGVTLRSWLGDLSRSSDAGGTDVELNMFKQIIKGIRDIHEKGIVHRDLKPENIFVNPNTLQIKIGDFGLARLMFDSESNNNDIKEGTCNVSSSSTSPKTNNNDRAINDQLNKFMEKNKNRKVENPFSRLDSQMSVRGQVIGTPVYTAPEGGALCNEKADIYSAALILLELLCPRFTTAMERIQTLDDFRNKGIVPMCIMKNHSSWIPLLRSMTYQDPEFRPSAENTYRIVKDLIKKQLAIHTNNY</sequence>
<reference evidence="14 15" key="1">
    <citation type="submission" date="2023-10" db="EMBL/GenBank/DDBJ databases">
        <title>Comparative genomics analysis reveals potential genetic determinants of host preference in Cryptosporidium xiaoi.</title>
        <authorList>
            <person name="Xiao L."/>
            <person name="Li J."/>
        </authorList>
    </citation>
    <scope>NUCLEOTIDE SEQUENCE [LARGE SCALE GENOMIC DNA]</scope>
    <source>
        <strain evidence="14 15">52996</strain>
    </source>
</reference>
<dbReference type="InterPro" id="IPR008271">
    <property type="entry name" value="Ser/Thr_kinase_AS"/>
</dbReference>
<dbReference type="EMBL" id="JAWDEY010000007">
    <property type="protein sequence ID" value="KAK6590282.1"/>
    <property type="molecule type" value="Genomic_DNA"/>
</dbReference>
<dbReference type="Proteomes" id="UP001311799">
    <property type="component" value="Unassembled WGS sequence"/>
</dbReference>
<keyword evidence="12" id="KW-0812">Transmembrane</keyword>
<dbReference type="GO" id="GO:0005634">
    <property type="term" value="C:nucleus"/>
    <property type="evidence" value="ECO:0007669"/>
    <property type="project" value="TreeGrafter"/>
</dbReference>
<dbReference type="PANTHER" id="PTHR11042:SF160">
    <property type="entry name" value="EUKARYOTIC TRANSLATION INITIATION FACTOR 2-ALPHA KINASE 1"/>
    <property type="match status" value="1"/>
</dbReference>
<dbReference type="GO" id="GO:0004694">
    <property type="term" value="F:eukaryotic translation initiation factor 2alpha kinase activity"/>
    <property type="evidence" value="ECO:0007669"/>
    <property type="project" value="TreeGrafter"/>
</dbReference>
<keyword evidence="7" id="KW-0652">Protein synthesis inhibitor</keyword>
<gene>
    <name evidence="14" type="ORF">RS030_162506</name>
</gene>
<evidence type="ECO:0000256" key="8">
    <source>
        <dbReference type="ARBA" id="ARBA00037982"/>
    </source>
</evidence>
<dbReference type="Gene3D" id="1.10.510.10">
    <property type="entry name" value="Transferase(Phosphotransferase) domain 1"/>
    <property type="match status" value="1"/>
</dbReference>
<feature type="transmembrane region" description="Helical" evidence="12">
    <location>
        <begin position="21"/>
        <end position="43"/>
    </location>
</feature>
<keyword evidence="12" id="KW-0472">Membrane</keyword>
<evidence type="ECO:0000256" key="1">
    <source>
        <dbReference type="ARBA" id="ARBA00012513"/>
    </source>
</evidence>
<evidence type="ECO:0000256" key="12">
    <source>
        <dbReference type="SAM" id="Phobius"/>
    </source>
</evidence>
<keyword evidence="5 14" id="KW-0418">Kinase</keyword>
<evidence type="ECO:0000256" key="2">
    <source>
        <dbReference type="ARBA" id="ARBA00022527"/>
    </source>
</evidence>
<keyword evidence="2" id="KW-0723">Serine/threonine-protein kinase</keyword>
<dbReference type="GO" id="GO:0005524">
    <property type="term" value="F:ATP binding"/>
    <property type="evidence" value="ECO:0007669"/>
    <property type="project" value="UniProtKB-KW"/>
</dbReference>
<keyword evidence="15" id="KW-1185">Reference proteome</keyword>
<evidence type="ECO:0000256" key="5">
    <source>
        <dbReference type="ARBA" id="ARBA00022777"/>
    </source>
</evidence>
<organism evidence="14 15">
    <name type="scientific">Cryptosporidium xiaoi</name>
    <dbReference type="NCBI Taxonomy" id="659607"/>
    <lineage>
        <taxon>Eukaryota</taxon>
        <taxon>Sar</taxon>
        <taxon>Alveolata</taxon>
        <taxon>Apicomplexa</taxon>
        <taxon>Conoidasida</taxon>
        <taxon>Coccidia</taxon>
        <taxon>Eucoccidiorida</taxon>
        <taxon>Eimeriorina</taxon>
        <taxon>Cryptosporidiidae</taxon>
        <taxon>Cryptosporidium</taxon>
    </lineage>
</organism>
<evidence type="ECO:0000256" key="4">
    <source>
        <dbReference type="ARBA" id="ARBA00022741"/>
    </source>
</evidence>
<keyword evidence="3" id="KW-0808">Transferase</keyword>
<dbReference type="Pfam" id="PF00069">
    <property type="entry name" value="Pkinase"/>
    <property type="match status" value="1"/>
</dbReference>
<dbReference type="SMART" id="SM00220">
    <property type="entry name" value="S_TKc"/>
    <property type="match status" value="1"/>
</dbReference>
<dbReference type="PROSITE" id="PS50011">
    <property type="entry name" value="PROTEIN_KINASE_DOM"/>
    <property type="match status" value="1"/>
</dbReference>
<feature type="region of interest" description="Disordered" evidence="11">
    <location>
        <begin position="1304"/>
        <end position="1323"/>
    </location>
</feature>
<evidence type="ECO:0000256" key="6">
    <source>
        <dbReference type="ARBA" id="ARBA00022840"/>
    </source>
</evidence>
<evidence type="ECO:0000256" key="10">
    <source>
        <dbReference type="ARBA" id="ARBA00048977"/>
    </source>
</evidence>
<dbReference type="InterPro" id="IPR011009">
    <property type="entry name" value="Kinase-like_dom_sf"/>
</dbReference>
<evidence type="ECO:0000256" key="7">
    <source>
        <dbReference type="ARBA" id="ARBA00023193"/>
    </source>
</evidence>
<feature type="region of interest" description="Disordered" evidence="11">
    <location>
        <begin position="859"/>
        <end position="895"/>
    </location>
</feature>
<keyword evidence="12" id="KW-1133">Transmembrane helix</keyword>
<keyword evidence="6" id="KW-0067">ATP-binding</keyword>
<evidence type="ECO:0000313" key="14">
    <source>
        <dbReference type="EMBL" id="KAK6590282.1"/>
    </source>
</evidence>
<evidence type="ECO:0000256" key="3">
    <source>
        <dbReference type="ARBA" id="ARBA00022679"/>
    </source>
</evidence>
<dbReference type="EC" id="2.7.11.1" evidence="1"/>
<comment type="catalytic activity">
    <reaction evidence="10">
        <text>L-seryl-[protein] + ATP = O-phospho-L-seryl-[protein] + ADP + H(+)</text>
        <dbReference type="Rhea" id="RHEA:17989"/>
        <dbReference type="Rhea" id="RHEA-COMP:9863"/>
        <dbReference type="Rhea" id="RHEA-COMP:11604"/>
        <dbReference type="ChEBI" id="CHEBI:15378"/>
        <dbReference type="ChEBI" id="CHEBI:29999"/>
        <dbReference type="ChEBI" id="CHEBI:30616"/>
        <dbReference type="ChEBI" id="CHEBI:83421"/>
        <dbReference type="ChEBI" id="CHEBI:456216"/>
        <dbReference type="EC" id="2.7.11.1"/>
    </reaction>
    <physiologicalReaction direction="left-to-right" evidence="10">
        <dbReference type="Rhea" id="RHEA:17990"/>
    </physiologicalReaction>
</comment>
<name>A0AAV9Y0A9_9CRYT</name>
<feature type="compositionally biased region" description="Low complexity" evidence="11">
    <location>
        <begin position="1306"/>
        <end position="1321"/>
    </location>
</feature>
<comment type="catalytic activity">
    <reaction evidence="9">
        <text>L-threonyl-[protein] + ATP = O-phospho-L-threonyl-[protein] + ADP + H(+)</text>
        <dbReference type="Rhea" id="RHEA:46608"/>
        <dbReference type="Rhea" id="RHEA-COMP:11060"/>
        <dbReference type="Rhea" id="RHEA-COMP:11605"/>
        <dbReference type="ChEBI" id="CHEBI:15378"/>
        <dbReference type="ChEBI" id="CHEBI:30013"/>
        <dbReference type="ChEBI" id="CHEBI:30616"/>
        <dbReference type="ChEBI" id="CHEBI:61977"/>
        <dbReference type="ChEBI" id="CHEBI:456216"/>
        <dbReference type="EC" id="2.7.11.1"/>
    </reaction>
    <physiologicalReaction direction="left-to-right" evidence="9">
        <dbReference type="Rhea" id="RHEA:46609"/>
    </physiologicalReaction>
</comment>
<comment type="similarity">
    <text evidence="8">Belongs to the protein kinase superfamily. Ser/Thr protein kinase family. GCN2 subfamily.</text>
</comment>
<dbReference type="GO" id="GO:0017148">
    <property type="term" value="P:negative regulation of translation"/>
    <property type="evidence" value="ECO:0007669"/>
    <property type="project" value="UniProtKB-KW"/>
</dbReference>